<accession>A0A2K1DZG1</accession>
<dbReference type="RefSeq" id="WP_103051936.1">
    <property type="nucleotide sequence ID" value="NZ_POWF01000003.1"/>
</dbReference>
<dbReference type="AlphaFoldDB" id="A0A2K1DZG1"/>
<gene>
    <name evidence="2" type="ORF">C1T31_07840</name>
</gene>
<evidence type="ECO:0000313" key="3">
    <source>
        <dbReference type="Proteomes" id="UP000236641"/>
    </source>
</evidence>
<evidence type="ECO:0000313" key="2">
    <source>
        <dbReference type="EMBL" id="PNQ73413.1"/>
    </source>
</evidence>
<reference evidence="2 3" key="1">
    <citation type="submission" date="2018-01" db="EMBL/GenBank/DDBJ databases">
        <title>The draft genome of Hanstruepera neustonica JCM19743.</title>
        <authorList>
            <person name="He R.-H."/>
            <person name="Du Z.-J."/>
        </authorList>
    </citation>
    <scope>NUCLEOTIDE SEQUENCE [LARGE SCALE GENOMIC DNA]</scope>
    <source>
        <strain evidence="2 3">JCM19743</strain>
    </source>
</reference>
<evidence type="ECO:0000256" key="1">
    <source>
        <dbReference type="SAM" id="SignalP"/>
    </source>
</evidence>
<proteinExistence type="predicted"/>
<name>A0A2K1DZG1_9FLAO</name>
<dbReference type="Gene3D" id="2.40.160.60">
    <property type="entry name" value="Outer membrane protein transport protein (OMPP1/FadL/TodX)"/>
    <property type="match status" value="1"/>
</dbReference>
<comment type="caution">
    <text evidence="2">The sequence shown here is derived from an EMBL/GenBank/DDBJ whole genome shotgun (WGS) entry which is preliminary data.</text>
</comment>
<organism evidence="2 3">
    <name type="scientific">Hanstruepera neustonica</name>
    <dbReference type="NCBI Taxonomy" id="1445657"/>
    <lineage>
        <taxon>Bacteria</taxon>
        <taxon>Pseudomonadati</taxon>
        <taxon>Bacteroidota</taxon>
        <taxon>Flavobacteriia</taxon>
        <taxon>Flavobacteriales</taxon>
        <taxon>Flavobacteriaceae</taxon>
        <taxon>Hanstruepera</taxon>
    </lineage>
</organism>
<keyword evidence="1" id="KW-0732">Signal</keyword>
<feature type="chain" id="PRO_5014426014" evidence="1">
    <location>
        <begin position="20"/>
        <end position="507"/>
    </location>
</feature>
<protein>
    <submittedName>
        <fullName evidence="2">Transporter</fullName>
    </submittedName>
</protein>
<dbReference type="SUPFAM" id="SSF56935">
    <property type="entry name" value="Porins"/>
    <property type="match status" value="1"/>
</dbReference>
<sequence>MKNKILLAVFTLMVSIVNAQDLTDALRYSEDNIQGTARFRGLSGAFGALGGDMSAVGINPAGSAVFNSSHISLSLSNLQTKNETQFYNGFEKSKNRNIDLNQTGAAFVFNNRNTNSSWKKFALSVAYDKIQDYDNDWYAIGTNTNNSIDTYFLHYANGRRLDEISALPGETYTQAYSEIGSIYGYGNQQAFLGYESYILEPVDNTDNNTSYTSNIASGDYYQDYSYASTGYNGKFTVNAATQFGDRVYLGLNLNSHFINFERSTFLYESNNNQGSLVNEVRFENNLFTVGSGFSFQLGTIVKITEQLRAGFTFNSPTWFNISEESSQYLRTIVDDNGTNASVTIDPRVINIYPTYRLQTPGRVTGSLAYVFGKYGLISFDYSLKDYSNSKFRPTSDNYFRQQNNIISNNLTTASTYRIGGEAKINQFSLRGGYRFEESPYENGTTVGDLSGYSFGVGYNFGNVIKLDVTFDQTNQSNLTSLYNVGLTDVANIDAKNSTLTFTLSFNM</sequence>
<keyword evidence="3" id="KW-1185">Reference proteome</keyword>
<dbReference type="OrthoDB" id="9765571at2"/>
<dbReference type="EMBL" id="POWF01000003">
    <property type="protein sequence ID" value="PNQ73413.1"/>
    <property type="molecule type" value="Genomic_DNA"/>
</dbReference>
<feature type="signal peptide" evidence="1">
    <location>
        <begin position="1"/>
        <end position="19"/>
    </location>
</feature>
<dbReference type="Proteomes" id="UP000236641">
    <property type="component" value="Unassembled WGS sequence"/>
</dbReference>